<dbReference type="InterPro" id="IPR032287">
    <property type="entry name" value="DUF4838"/>
</dbReference>
<dbReference type="SUPFAM" id="SSF55545">
    <property type="entry name" value="beta-N-acetylhexosaminidase-like domain"/>
    <property type="match status" value="1"/>
</dbReference>
<dbReference type="Proteomes" id="UP000319383">
    <property type="component" value="Chromosome"/>
</dbReference>
<dbReference type="RefSeq" id="WP_197534930.1">
    <property type="nucleotide sequence ID" value="NZ_CP036276.1"/>
</dbReference>
<keyword evidence="1" id="KW-0378">Hydrolase</keyword>
<keyword evidence="2" id="KW-0732">Signal</keyword>
<feature type="chain" id="PRO_5022160737" description="Alpha glucuronidase N-terminal domain-containing protein" evidence="2">
    <location>
        <begin position="33"/>
        <end position="863"/>
    </location>
</feature>
<organism evidence="3 4">
    <name type="scientific">Symmachiella dynata</name>
    <dbReference type="NCBI Taxonomy" id="2527995"/>
    <lineage>
        <taxon>Bacteria</taxon>
        <taxon>Pseudomonadati</taxon>
        <taxon>Planctomycetota</taxon>
        <taxon>Planctomycetia</taxon>
        <taxon>Planctomycetales</taxon>
        <taxon>Planctomycetaceae</taxon>
        <taxon>Symmachiella</taxon>
    </lineage>
</organism>
<dbReference type="PANTHER" id="PTHR47406">
    <property type="entry name" value="COAGULATION FACTOR 5/8 TYPE, C-TERMINAL"/>
    <property type="match status" value="1"/>
</dbReference>
<dbReference type="KEGG" id="sdyn:Mal52_31140"/>
<dbReference type="PANTHER" id="PTHR47406:SF2">
    <property type="entry name" value="ALPHA GLUCURONIDASE N-TERMINAL DOMAIN-CONTAINING PROTEIN"/>
    <property type="match status" value="1"/>
</dbReference>
<dbReference type="GO" id="GO:0016787">
    <property type="term" value="F:hydrolase activity"/>
    <property type="evidence" value="ECO:0007669"/>
    <property type="project" value="UniProtKB-KW"/>
</dbReference>
<feature type="signal peptide" evidence="2">
    <location>
        <begin position="1"/>
        <end position="32"/>
    </location>
</feature>
<accession>A0A517ZQ87</accession>
<sequence precursor="true">MAPTQSSTSMKHVCIMVALIVLNTVCTSSAKADDPLPTPAASADSASVVLLEKGSSKYQIVLNPSASPSERYAATELQAHFLKCTGVKLPITAVEPGQETPMIVLGCGPVATRLGVHPTADELREQGWHLKTVGPHVIIAGTAEAGTLHGTRFLLEKYLGVRWLAPGVTKTPRIVDLTIPPTETIMRPAFRWRDTSYAWPGSTAEFRNRRGENSGSGDKTHSLGNQYAFDGRAHTYYRYVPPKEFFDNHPEYFSEVGGQRIRSETQLCLTNPEVLEIVTSRMLARMKAYPHFDQHNFSQMDWHNVCECDNCREINELYGTSGGTQFWFVNRLAERTAKVYPEKLIGTLAYTYTEQPPANLQMHPNVAVWLCHMFPCCDSHPIATCPLNARFKERAIAWSKISSHLYVWHYIVNFAHYYVPFPNLRAMSADMRFYRDIGVEGVFAQAMGAGGGGGEFSLLRAYYITELLKDPDRDGQEIIREFLDGYYGAAADAMERYINLLQNKVDRDNVHMHLYTNPGQGYLPDDILDDAERLFDEAESAVEDDAELLERVRVARMPLVYARVFPRKGYDLKEGKLVFRQPLAKPGDPERFLARMSAHGFRSIRERGNDRNTLLDIARLTSQPLPVFTIDNDVISVDVVPLLGARALRITDKKSGQSITELNPTRDMLFPFHGGEEGGAGTLLTWFLGGPMDPATVTKHDASSITMASETANGFRMVRTISVMPQEPVMQVRTELINPSKKPRLARVRSMLSLDLGELKATRVQFEDLAGRTVDKDLADVVQGLRDGVRYAQERRPRGDWSFSGTKGLRVTQRFDDENLDFTRLAAFPEDHNSLDVELWTRERTLKPGESMILEHNITVDSR</sequence>
<dbReference type="EMBL" id="CP036276">
    <property type="protein sequence ID" value="QDU44628.1"/>
    <property type="molecule type" value="Genomic_DNA"/>
</dbReference>
<keyword evidence="4" id="KW-1185">Reference proteome</keyword>
<proteinExistence type="predicted"/>
<name>A0A517ZQ87_9PLAN</name>
<dbReference type="Pfam" id="PF16126">
    <property type="entry name" value="DUF4838"/>
    <property type="match status" value="1"/>
</dbReference>
<evidence type="ECO:0000256" key="1">
    <source>
        <dbReference type="ARBA" id="ARBA00022801"/>
    </source>
</evidence>
<dbReference type="InterPro" id="IPR029018">
    <property type="entry name" value="Hex-like_dom2"/>
</dbReference>
<protein>
    <recommendedName>
        <fullName evidence="5">Alpha glucuronidase N-terminal domain-containing protein</fullName>
    </recommendedName>
</protein>
<gene>
    <name evidence="3" type="ORF">Mal52_31140</name>
</gene>
<evidence type="ECO:0000256" key="2">
    <source>
        <dbReference type="SAM" id="SignalP"/>
    </source>
</evidence>
<dbReference type="Gene3D" id="3.30.379.10">
    <property type="entry name" value="Chitobiase/beta-hexosaminidase domain 2-like"/>
    <property type="match status" value="1"/>
</dbReference>
<reference evidence="3 4" key="1">
    <citation type="submission" date="2019-02" db="EMBL/GenBank/DDBJ databases">
        <title>Deep-cultivation of Planctomycetes and their phenomic and genomic characterization uncovers novel biology.</title>
        <authorList>
            <person name="Wiegand S."/>
            <person name="Jogler M."/>
            <person name="Boedeker C."/>
            <person name="Pinto D."/>
            <person name="Vollmers J."/>
            <person name="Rivas-Marin E."/>
            <person name="Kohn T."/>
            <person name="Peeters S.H."/>
            <person name="Heuer A."/>
            <person name="Rast P."/>
            <person name="Oberbeckmann S."/>
            <person name="Bunk B."/>
            <person name="Jeske O."/>
            <person name="Meyerdierks A."/>
            <person name="Storesund J.E."/>
            <person name="Kallscheuer N."/>
            <person name="Luecker S."/>
            <person name="Lage O.M."/>
            <person name="Pohl T."/>
            <person name="Merkel B.J."/>
            <person name="Hornburger P."/>
            <person name="Mueller R.-W."/>
            <person name="Bruemmer F."/>
            <person name="Labrenz M."/>
            <person name="Spormann A.M."/>
            <person name="Op den Camp H."/>
            <person name="Overmann J."/>
            <person name="Amann R."/>
            <person name="Jetten M.S.M."/>
            <person name="Mascher T."/>
            <person name="Medema M.H."/>
            <person name="Devos D.P."/>
            <person name="Kaster A.-K."/>
            <person name="Ovreas L."/>
            <person name="Rohde M."/>
            <person name="Galperin M.Y."/>
            <person name="Jogler C."/>
        </authorList>
    </citation>
    <scope>NUCLEOTIDE SEQUENCE [LARGE SCALE GENOMIC DNA]</scope>
    <source>
        <strain evidence="3 4">Mal52</strain>
    </source>
</reference>
<evidence type="ECO:0008006" key="5">
    <source>
        <dbReference type="Google" id="ProtNLM"/>
    </source>
</evidence>
<evidence type="ECO:0000313" key="3">
    <source>
        <dbReference type="EMBL" id="QDU44628.1"/>
    </source>
</evidence>
<evidence type="ECO:0000313" key="4">
    <source>
        <dbReference type="Proteomes" id="UP000319383"/>
    </source>
</evidence>
<dbReference type="AlphaFoldDB" id="A0A517ZQ87"/>
<dbReference type="GO" id="GO:0005975">
    <property type="term" value="P:carbohydrate metabolic process"/>
    <property type="evidence" value="ECO:0007669"/>
    <property type="project" value="UniProtKB-ARBA"/>
</dbReference>